<keyword evidence="10" id="KW-0732">Signal</keyword>
<keyword evidence="6 9" id="KW-1133">Transmembrane helix</keyword>
<dbReference type="Proteomes" id="UP000013827">
    <property type="component" value="Unassembled WGS sequence"/>
</dbReference>
<dbReference type="STRING" id="2903.R1DKE3"/>
<feature type="transmembrane region" description="Helical" evidence="9">
    <location>
        <begin position="186"/>
        <end position="205"/>
    </location>
</feature>
<feature type="chain" id="PRO_5044200682" description="Amino acid transporter transmembrane domain-containing protein" evidence="10">
    <location>
        <begin position="24"/>
        <end position="518"/>
    </location>
</feature>
<feature type="transmembrane region" description="Helical" evidence="9">
    <location>
        <begin position="427"/>
        <end position="445"/>
    </location>
</feature>
<dbReference type="PROSITE" id="PS51257">
    <property type="entry name" value="PROKAR_LIPOPROTEIN"/>
    <property type="match status" value="1"/>
</dbReference>
<comment type="subcellular location">
    <subcellularLocation>
        <location evidence="1">Cell inner membrane</location>
        <topology evidence="1">Multi-pass membrane protein</topology>
    </subcellularLocation>
</comment>
<dbReference type="PaxDb" id="2903-EOD35953"/>
<evidence type="ECO:0000256" key="5">
    <source>
        <dbReference type="ARBA" id="ARBA00022692"/>
    </source>
</evidence>
<dbReference type="RefSeq" id="XP_005788382.1">
    <property type="nucleotide sequence ID" value="XM_005788325.1"/>
</dbReference>
<feature type="transmembrane region" description="Helical" evidence="9">
    <location>
        <begin position="395"/>
        <end position="415"/>
    </location>
</feature>
<feature type="transmembrane region" description="Helical" evidence="9">
    <location>
        <begin position="238"/>
        <end position="255"/>
    </location>
</feature>
<dbReference type="Pfam" id="PF03222">
    <property type="entry name" value="Trp_Tyr_perm"/>
    <property type="match status" value="1"/>
</dbReference>
<evidence type="ECO:0000256" key="4">
    <source>
        <dbReference type="ARBA" id="ARBA00022519"/>
    </source>
</evidence>
<organism evidence="11 12">
    <name type="scientific">Emiliania huxleyi (strain CCMP1516)</name>
    <dbReference type="NCBI Taxonomy" id="280463"/>
    <lineage>
        <taxon>Eukaryota</taxon>
        <taxon>Haptista</taxon>
        <taxon>Haptophyta</taxon>
        <taxon>Prymnesiophyceae</taxon>
        <taxon>Isochrysidales</taxon>
        <taxon>Noelaerhabdaceae</taxon>
        <taxon>Emiliania</taxon>
    </lineage>
</organism>
<name>A0A0D3KJL8_EMIH1</name>
<evidence type="ECO:0008006" key="13">
    <source>
        <dbReference type="Google" id="ProtNLM"/>
    </source>
</evidence>
<reference evidence="12" key="1">
    <citation type="journal article" date="2013" name="Nature">
        <title>Pan genome of the phytoplankton Emiliania underpins its global distribution.</title>
        <authorList>
            <person name="Read B.A."/>
            <person name="Kegel J."/>
            <person name="Klute M.J."/>
            <person name="Kuo A."/>
            <person name="Lefebvre S.C."/>
            <person name="Maumus F."/>
            <person name="Mayer C."/>
            <person name="Miller J."/>
            <person name="Monier A."/>
            <person name="Salamov A."/>
            <person name="Young J."/>
            <person name="Aguilar M."/>
            <person name="Claverie J.M."/>
            <person name="Frickenhaus S."/>
            <person name="Gonzalez K."/>
            <person name="Herman E.K."/>
            <person name="Lin Y.C."/>
            <person name="Napier J."/>
            <person name="Ogata H."/>
            <person name="Sarno A.F."/>
            <person name="Shmutz J."/>
            <person name="Schroeder D."/>
            <person name="de Vargas C."/>
            <person name="Verret F."/>
            <person name="von Dassow P."/>
            <person name="Valentin K."/>
            <person name="Van de Peer Y."/>
            <person name="Wheeler G."/>
            <person name="Dacks J.B."/>
            <person name="Delwiche C.F."/>
            <person name="Dyhrman S.T."/>
            <person name="Glockner G."/>
            <person name="John U."/>
            <person name="Richards T."/>
            <person name="Worden A.Z."/>
            <person name="Zhang X."/>
            <person name="Grigoriev I.V."/>
            <person name="Allen A.E."/>
            <person name="Bidle K."/>
            <person name="Borodovsky M."/>
            <person name="Bowler C."/>
            <person name="Brownlee C."/>
            <person name="Cock J.M."/>
            <person name="Elias M."/>
            <person name="Gladyshev V.N."/>
            <person name="Groth M."/>
            <person name="Guda C."/>
            <person name="Hadaegh A."/>
            <person name="Iglesias-Rodriguez M.D."/>
            <person name="Jenkins J."/>
            <person name="Jones B.M."/>
            <person name="Lawson T."/>
            <person name="Leese F."/>
            <person name="Lindquist E."/>
            <person name="Lobanov A."/>
            <person name="Lomsadze A."/>
            <person name="Malik S.B."/>
            <person name="Marsh M.E."/>
            <person name="Mackinder L."/>
            <person name="Mock T."/>
            <person name="Mueller-Roeber B."/>
            <person name="Pagarete A."/>
            <person name="Parker M."/>
            <person name="Probert I."/>
            <person name="Quesneville H."/>
            <person name="Raines C."/>
            <person name="Rensing S.A."/>
            <person name="Riano-Pachon D.M."/>
            <person name="Richier S."/>
            <person name="Rokitta S."/>
            <person name="Shiraiwa Y."/>
            <person name="Soanes D.M."/>
            <person name="van der Giezen M."/>
            <person name="Wahlund T.M."/>
            <person name="Williams B."/>
            <person name="Wilson W."/>
            <person name="Wolfe G."/>
            <person name="Wurch L.L."/>
        </authorList>
    </citation>
    <scope>NUCLEOTIDE SEQUENCE</scope>
</reference>
<evidence type="ECO:0000256" key="8">
    <source>
        <dbReference type="SAM" id="MobiDB-lite"/>
    </source>
</evidence>
<keyword evidence="7 9" id="KW-0472">Membrane</keyword>
<evidence type="ECO:0000256" key="3">
    <source>
        <dbReference type="ARBA" id="ARBA00022475"/>
    </source>
</evidence>
<keyword evidence="5 9" id="KW-0812">Transmembrane</keyword>
<dbReference type="GeneID" id="17281224"/>
<dbReference type="HOGENOM" id="CLU_526237_0_0_1"/>
<dbReference type="PANTHER" id="PTHR32195">
    <property type="entry name" value="OS07G0662800 PROTEIN"/>
    <property type="match status" value="1"/>
</dbReference>
<dbReference type="AlphaFoldDB" id="A0A0D3KJL8"/>
<dbReference type="EnsemblProtists" id="EOD35953">
    <property type="protein sequence ID" value="EOD35953"/>
    <property type="gene ID" value="EMIHUDRAFT_110549"/>
</dbReference>
<evidence type="ECO:0000256" key="6">
    <source>
        <dbReference type="ARBA" id="ARBA00022989"/>
    </source>
</evidence>
<dbReference type="GO" id="GO:0003333">
    <property type="term" value="P:amino acid transmembrane transport"/>
    <property type="evidence" value="ECO:0007669"/>
    <property type="project" value="InterPro"/>
</dbReference>
<accession>A0A0D3KJL8</accession>
<evidence type="ECO:0000256" key="2">
    <source>
        <dbReference type="ARBA" id="ARBA00022448"/>
    </source>
</evidence>
<evidence type="ECO:0000256" key="7">
    <source>
        <dbReference type="ARBA" id="ARBA00023136"/>
    </source>
</evidence>
<feature type="transmembrane region" description="Helical" evidence="9">
    <location>
        <begin position="212"/>
        <end position="232"/>
    </location>
</feature>
<reference evidence="11" key="2">
    <citation type="submission" date="2024-10" db="UniProtKB">
        <authorList>
            <consortium name="EnsemblProtists"/>
        </authorList>
    </citation>
    <scope>IDENTIFICATION</scope>
</reference>
<dbReference type="KEGG" id="ehx:EMIHUDRAFT_110549"/>
<dbReference type="GO" id="GO:0005886">
    <property type="term" value="C:plasma membrane"/>
    <property type="evidence" value="ECO:0007669"/>
    <property type="project" value="UniProtKB-SubCell"/>
</dbReference>
<sequence length="518" mass="50944">MAGRSASPVLLVFLTSCAQSAEAVDARSVRARPRLSPRCAAPALVAGSGAKTGPADGGRAASPVQQHRSMSLVDAIAIIGGSAVGGGFLAVPAVTAPLGLLPSASAMVATWVYLVLSGLAYVDAACMSEGIDTDGASVLAISRRCFGNGVAALFSLLFVAQMLAIVSANLVKAAELSASLLPRLPFPAAVLLAAAGFGAFVFGAAPATVAAANTLLAGCMLTGFLTLFALAAAAPAPAAAAAVAAPSVHWAGLLPRRGWPIPIFVNTLRFGEAIPARLAVVLGSLLPLLLAIGWSSASAALASLASPSPPGADPVLALLGSSPTLATPASTRCSRDEMPVALIAVGAIGSTMLPVLLACAGLLADASRSRSSSSSPPPSSSPTSSSPRLLAASRAAVVAVPAAFACLGPSLYLRLLAFSGAPPLTGAFPTVVLYGLLPPLAALVLRRRHAFAHAAGRGVHSPTAAAVARPGSAPHPPPAGEAKGSAPRLPSASLVGLVGLSALLLLVSAGVACGVWPG</sequence>
<proteinExistence type="predicted"/>
<feature type="region of interest" description="Disordered" evidence="8">
    <location>
        <begin position="462"/>
        <end position="485"/>
    </location>
</feature>
<keyword evidence="2" id="KW-0813">Transport</keyword>
<feature type="signal peptide" evidence="10">
    <location>
        <begin position="1"/>
        <end position="23"/>
    </location>
</feature>
<protein>
    <recommendedName>
        <fullName evidence="13">Amino acid transporter transmembrane domain-containing protein</fullName>
    </recommendedName>
</protein>
<dbReference type="InterPro" id="IPR018227">
    <property type="entry name" value="Amino_acid_transport_2"/>
</dbReference>
<evidence type="ECO:0000256" key="9">
    <source>
        <dbReference type="SAM" id="Phobius"/>
    </source>
</evidence>
<feature type="transmembrane region" description="Helical" evidence="9">
    <location>
        <begin position="340"/>
        <end position="364"/>
    </location>
</feature>
<feature type="transmembrane region" description="Helical" evidence="9">
    <location>
        <begin position="494"/>
        <end position="517"/>
    </location>
</feature>
<evidence type="ECO:0000313" key="12">
    <source>
        <dbReference type="Proteomes" id="UP000013827"/>
    </source>
</evidence>
<keyword evidence="4" id="KW-0997">Cell inner membrane</keyword>
<keyword evidence="12" id="KW-1185">Reference proteome</keyword>
<dbReference type="PANTHER" id="PTHR32195:SF26">
    <property type="entry name" value="TRYPTOPHAN OR TYROSINE TRANSPORTER PROTEIN"/>
    <property type="match status" value="1"/>
</dbReference>
<evidence type="ECO:0000256" key="1">
    <source>
        <dbReference type="ARBA" id="ARBA00004429"/>
    </source>
</evidence>
<feature type="transmembrane region" description="Helical" evidence="9">
    <location>
        <begin position="104"/>
        <end position="124"/>
    </location>
</feature>
<evidence type="ECO:0000256" key="10">
    <source>
        <dbReference type="SAM" id="SignalP"/>
    </source>
</evidence>
<evidence type="ECO:0000313" key="11">
    <source>
        <dbReference type="EnsemblProtists" id="EOD35953"/>
    </source>
</evidence>
<feature type="transmembrane region" description="Helical" evidence="9">
    <location>
        <begin position="145"/>
        <end position="166"/>
    </location>
</feature>
<keyword evidence="3" id="KW-1003">Cell membrane</keyword>
<feature type="transmembrane region" description="Helical" evidence="9">
    <location>
        <begin position="276"/>
        <end position="297"/>
    </location>
</feature>